<reference evidence="2" key="1">
    <citation type="submission" date="2015-09" db="EMBL/GenBank/DDBJ databases">
        <authorList>
            <consortium name="Pathogen Informatics"/>
        </authorList>
    </citation>
    <scope>NUCLEOTIDE SEQUENCE [LARGE SCALE GENOMIC DNA]</scope>
    <source>
        <strain evidence="2">Lake Konstanz</strain>
    </source>
</reference>
<proteinExistence type="predicted"/>
<evidence type="ECO:0000313" key="2">
    <source>
        <dbReference type="Proteomes" id="UP000051952"/>
    </source>
</evidence>
<organism evidence="1 2">
    <name type="scientific">Bodo saltans</name>
    <name type="common">Flagellated protozoan</name>
    <dbReference type="NCBI Taxonomy" id="75058"/>
    <lineage>
        <taxon>Eukaryota</taxon>
        <taxon>Discoba</taxon>
        <taxon>Euglenozoa</taxon>
        <taxon>Kinetoplastea</taxon>
        <taxon>Metakinetoplastina</taxon>
        <taxon>Eubodonida</taxon>
        <taxon>Bodonidae</taxon>
        <taxon>Bodo</taxon>
    </lineage>
</organism>
<evidence type="ECO:0000313" key="1">
    <source>
        <dbReference type="EMBL" id="CUI14271.1"/>
    </source>
</evidence>
<dbReference type="EMBL" id="CYKH01000891">
    <property type="protein sequence ID" value="CUI14271.1"/>
    <property type="molecule type" value="Genomic_DNA"/>
</dbReference>
<dbReference type="Proteomes" id="UP000051952">
    <property type="component" value="Unassembled WGS sequence"/>
</dbReference>
<dbReference type="AlphaFoldDB" id="A0A0S4KIZ8"/>
<gene>
    <name evidence="1" type="ORF">BSAL_81875</name>
</gene>
<keyword evidence="2" id="KW-1185">Reference proteome</keyword>
<accession>A0A0S4KIZ8</accession>
<feature type="non-terminal residue" evidence="1">
    <location>
        <position position="1"/>
    </location>
</feature>
<dbReference type="VEuPathDB" id="TriTrypDB:BSAL_81875"/>
<name>A0A0S4KIZ8_BODSA</name>
<protein>
    <submittedName>
        <fullName evidence="1">Uncharacterized protein</fullName>
    </submittedName>
</protein>
<sequence>VDWGLDDRQGEYPKGKRCRGAAIQLCLGNTLPVTGVWKLRIRSVVRGSSGCITWRACAGGSKEFAASNLAVCSSLYLVIVSFHSCLHACEAACRATSPCSSQNCFIDIAYFHAPVRSNPSNHPRGYVNSNLVFAQITKQIRFCADLSTTINKCP</sequence>